<dbReference type="Gene3D" id="1.20.120.520">
    <property type="entry name" value="nmb1532 protein domain like"/>
    <property type="match status" value="1"/>
</dbReference>
<feature type="domain" description="Hemerythrin-like" evidence="1">
    <location>
        <begin position="38"/>
        <end position="170"/>
    </location>
</feature>
<evidence type="ECO:0000313" key="2">
    <source>
        <dbReference type="EMBL" id="PMD35365.1"/>
    </source>
</evidence>
<dbReference type="Proteomes" id="UP000235786">
    <property type="component" value="Unassembled WGS sequence"/>
</dbReference>
<dbReference type="InterPro" id="IPR053206">
    <property type="entry name" value="Dimeric_xanthone_biosynth"/>
</dbReference>
<dbReference type="PANTHER" id="PTHR38048">
    <property type="entry name" value="EXPRESSED PROTEIN"/>
    <property type="match status" value="1"/>
</dbReference>
<evidence type="ECO:0000259" key="1">
    <source>
        <dbReference type="Pfam" id="PF01814"/>
    </source>
</evidence>
<protein>
    <recommendedName>
        <fullName evidence="1">Hemerythrin-like domain-containing protein</fullName>
    </recommendedName>
</protein>
<reference evidence="2 3" key="1">
    <citation type="submission" date="2016-04" db="EMBL/GenBank/DDBJ databases">
        <title>A degradative enzymes factory behind the ericoid mycorrhizal symbiosis.</title>
        <authorList>
            <consortium name="DOE Joint Genome Institute"/>
            <person name="Martino E."/>
            <person name="Morin E."/>
            <person name="Grelet G."/>
            <person name="Kuo A."/>
            <person name="Kohler A."/>
            <person name="Daghino S."/>
            <person name="Barry K."/>
            <person name="Choi C."/>
            <person name="Cichocki N."/>
            <person name="Clum A."/>
            <person name="Copeland A."/>
            <person name="Hainaut M."/>
            <person name="Haridas S."/>
            <person name="Labutti K."/>
            <person name="Lindquist E."/>
            <person name="Lipzen A."/>
            <person name="Khouja H.-R."/>
            <person name="Murat C."/>
            <person name="Ohm R."/>
            <person name="Olson A."/>
            <person name="Spatafora J."/>
            <person name="Veneault-Fourrey C."/>
            <person name="Henrissat B."/>
            <person name="Grigoriev I."/>
            <person name="Martin F."/>
            <person name="Perotto S."/>
        </authorList>
    </citation>
    <scope>NUCLEOTIDE SEQUENCE [LARGE SCALE GENOMIC DNA]</scope>
    <source>
        <strain evidence="2 3">F</strain>
    </source>
</reference>
<organism evidence="2 3">
    <name type="scientific">Hyaloscypha variabilis (strain UAMH 11265 / GT02V1 / F)</name>
    <name type="common">Meliniomyces variabilis</name>
    <dbReference type="NCBI Taxonomy" id="1149755"/>
    <lineage>
        <taxon>Eukaryota</taxon>
        <taxon>Fungi</taxon>
        <taxon>Dikarya</taxon>
        <taxon>Ascomycota</taxon>
        <taxon>Pezizomycotina</taxon>
        <taxon>Leotiomycetes</taxon>
        <taxon>Helotiales</taxon>
        <taxon>Hyaloscyphaceae</taxon>
        <taxon>Hyaloscypha</taxon>
        <taxon>Hyaloscypha variabilis</taxon>
    </lineage>
</organism>
<accession>A0A2J6RA36</accession>
<dbReference type="EMBL" id="KZ613952">
    <property type="protein sequence ID" value="PMD35365.1"/>
    <property type="molecule type" value="Genomic_DNA"/>
</dbReference>
<dbReference type="STRING" id="1149755.A0A2J6RA36"/>
<gene>
    <name evidence="2" type="ORF">L207DRAFT_466523</name>
</gene>
<dbReference type="OrthoDB" id="58416at2759"/>
<keyword evidence="3" id="KW-1185">Reference proteome</keyword>
<dbReference type="Pfam" id="PF01814">
    <property type="entry name" value="Hemerythrin"/>
    <property type="match status" value="1"/>
</dbReference>
<name>A0A2J6RA36_HYAVF</name>
<dbReference type="AlphaFoldDB" id="A0A2J6RA36"/>
<dbReference type="PANTHER" id="PTHR38048:SF2">
    <property type="entry name" value="HEMERYTHRIN-LIKE DOMAIN-CONTAINING PROTEIN"/>
    <property type="match status" value="1"/>
</dbReference>
<evidence type="ECO:0000313" key="3">
    <source>
        <dbReference type="Proteomes" id="UP000235786"/>
    </source>
</evidence>
<dbReference type="InterPro" id="IPR012312">
    <property type="entry name" value="Hemerythrin-like"/>
</dbReference>
<sequence>MTTKPSSAPWVDEPYKLLPIPQIPKDTKPHSAIHSAAEMAHSHNCLLRGLNAILQQGPHIPSSAQANHNTQDVKDLLFYVEAWTKTVEHHHHTEETTMFPAIEKLAGIPGLMSGPMHQHEAFHSGLVELQEYAVRMQGKVQEYEWRELKGIIDAFAPALYEHLTAEIGVILDLEKDCDSQGLKAVWDEAERVAKANGNLGMLYEVFPLVLGTCDKTYEGGNEFPPLPAPIPYAIKYWFGRSHSGAWRFNPCDFWGKPQPLPMLPENRGK</sequence>
<proteinExistence type="predicted"/>